<evidence type="ECO:0000256" key="4">
    <source>
        <dbReference type="ARBA" id="ARBA00023128"/>
    </source>
</evidence>
<dbReference type="InterPro" id="IPR031455">
    <property type="entry name" value="Gep5"/>
</dbReference>
<comment type="subcellular location">
    <subcellularLocation>
        <location evidence="1 6">Mitochondrion</location>
    </subcellularLocation>
</comment>
<proteinExistence type="inferred from homology"/>
<evidence type="ECO:0000256" key="1">
    <source>
        <dbReference type="ARBA" id="ARBA00004173"/>
    </source>
</evidence>
<evidence type="ECO:0000313" key="8">
    <source>
        <dbReference type="Proteomes" id="UP001497383"/>
    </source>
</evidence>
<reference evidence="7 8" key="1">
    <citation type="submission" date="2024-03" db="EMBL/GenBank/DDBJ databases">
        <authorList>
            <person name="Brejova B."/>
        </authorList>
    </citation>
    <scope>NUCLEOTIDE SEQUENCE [LARGE SCALE GENOMIC DNA]</scope>
    <source>
        <strain evidence="7 8">CBS 14171</strain>
    </source>
</reference>
<evidence type="ECO:0000256" key="2">
    <source>
        <dbReference type="ARBA" id="ARBA00008036"/>
    </source>
</evidence>
<organism evidence="7 8">
    <name type="scientific">Lodderomyces beijingensis</name>
    <dbReference type="NCBI Taxonomy" id="1775926"/>
    <lineage>
        <taxon>Eukaryota</taxon>
        <taxon>Fungi</taxon>
        <taxon>Dikarya</taxon>
        <taxon>Ascomycota</taxon>
        <taxon>Saccharomycotina</taxon>
        <taxon>Pichiomycetes</taxon>
        <taxon>Debaryomycetaceae</taxon>
        <taxon>Candida/Lodderomyces clade</taxon>
        <taxon>Lodderomyces</taxon>
    </lineage>
</organism>
<keyword evidence="4 6" id="KW-0496">Mitochondrion</keyword>
<dbReference type="GeneID" id="92210657"/>
<dbReference type="Pfam" id="PF17053">
    <property type="entry name" value="GEP5"/>
    <property type="match status" value="1"/>
</dbReference>
<dbReference type="RefSeq" id="XP_066832399.1">
    <property type="nucleotide sequence ID" value="XM_066975796.1"/>
</dbReference>
<dbReference type="Proteomes" id="UP001497383">
    <property type="component" value="Chromosome 7"/>
</dbReference>
<dbReference type="EMBL" id="OZ022411">
    <property type="protein sequence ID" value="CAK9441593.1"/>
    <property type="molecule type" value="Genomic_DNA"/>
</dbReference>
<sequence length="330" mass="38766">MNLKKLKKAHHCKLRKCIEEGTSGGLPGMPVMGELTYKQLQRQLRRLPLPTAVLRDATRFVKKDFKYGAAKKFHAIFTEILVNEQYKDQIPKFLDLVYKYHKPKWLKRFMHAHYMSLKAHWPVVHLIDEVTKDPGLLATYHGRIEKPFSVLEHVKFDPAEEEHKERRTPLPLMKHYGDQKDEVGGMVKQVETLYSFLTRGSTLGLTKLPFEIIFAPSKLGLPMYPTGRDMELKRKVTHVKHTIEANLPMMKTGLDGLIKACESPINKNFYKHLRRTREDESVPHQVKKLIRKEEVVGDDYFRDILAMYLRQQYWHDKENSNYRMNLDSIK</sequence>
<comment type="similarity">
    <text evidence="2 6">Belongs to the GEP5 family.</text>
</comment>
<name>A0ABP0ZWA1_9ASCO</name>
<evidence type="ECO:0000256" key="6">
    <source>
        <dbReference type="RuleBase" id="RU363007"/>
    </source>
</evidence>
<evidence type="ECO:0000313" key="7">
    <source>
        <dbReference type="EMBL" id="CAK9441593.1"/>
    </source>
</evidence>
<accession>A0ABP0ZWA1</accession>
<evidence type="ECO:0000256" key="3">
    <source>
        <dbReference type="ARBA" id="ARBA00018341"/>
    </source>
</evidence>
<evidence type="ECO:0000256" key="5">
    <source>
        <dbReference type="ARBA" id="ARBA00025061"/>
    </source>
</evidence>
<comment type="function">
    <text evidence="5 6">Essential for respiratory growth and required for maintenance of mtDNA. Required for cell survival in the absence of prohibitins.</text>
</comment>
<protein>
    <recommendedName>
        <fullName evidence="3 6">Genetic interactor of prohibitin 5, mitochondrial</fullName>
    </recommendedName>
</protein>
<gene>
    <name evidence="7" type="ORF">LODBEIA_P54610</name>
</gene>
<keyword evidence="8" id="KW-1185">Reference proteome</keyword>